<dbReference type="AlphaFoldDB" id="A0A5B8U472"/>
<accession>A0A5B8U472</accession>
<feature type="domain" description="Peptidoglycan recognition protein family" evidence="3">
    <location>
        <begin position="190"/>
        <end position="337"/>
    </location>
</feature>
<keyword evidence="5" id="KW-1185">Reference proteome</keyword>
<dbReference type="InterPro" id="IPR006619">
    <property type="entry name" value="PGRP_domain_met/bac"/>
</dbReference>
<dbReference type="EMBL" id="CP042430">
    <property type="protein sequence ID" value="QEC47678.1"/>
    <property type="molecule type" value="Genomic_DNA"/>
</dbReference>
<dbReference type="OrthoDB" id="514320at2"/>
<evidence type="ECO:0000259" key="3">
    <source>
        <dbReference type="SMART" id="SM00701"/>
    </source>
</evidence>
<evidence type="ECO:0000259" key="2">
    <source>
        <dbReference type="SMART" id="SM00644"/>
    </source>
</evidence>
<dbReference type="InterPro" id="IPR015510">
    <property type="entry name" value="PGRP"/>
</dbReference>
<dbReference type="Proteomes" id="UP000321805">
    <property type="component" value="Chromosome"/>
</dbReference>
<gene>
    <name evidence="4" type="ORF">FSW04_08890</name>
</gene>
<dbReference type="PANTHER" id="PTHR11022">
    <property type="entry name" value="PEPTIDOGLYCAN RECOGNITION PROTEIN"/>
    <property type="match status" value="1"/>
</dbReference>
<protein>
    <recommendedName>
        <fullName evidence="6">Peptidoglycan recognition protein family domain-containing protein</fullName>
    </recommendedName>
</protein>
<reference evidence="4 5" key="1">
    <citation type="journal article" date="2018" name="J. Microbiol.">
        <title>Baekduia soli gen. nov., sp. nov., a novel bacterium isolated from the soil of Baekdu Mountain and proposal of a novel family name, Baekduiaceae fam. nov.</title>
        <authorList>
            <person name="An D.S."/>
            <person name="Siddiqi M.Z."/>
            <person name="Kim K.H."/>
            <person name="Yu H.S."/>
            <person name="Im W.T."/>
        </authorList>
    </citation>
    <scope>NUCLEOTIDE SEQUENCE [LARGE SCALE GENOMIC DNA]</scope>
    <source>
        <strain evidence="4 5">BR7-21</strain>
    </source>
</reference>
<name>A0A5B8U472_9ACTN</name>
<evidence type="ECO:0008006" key="6">
    <source>
        <dbReference type="Google" id="ProtNLM"/>
    </source>
</evidence>
<dbReference type="SUPFAM" id="SSF55846">
    <property type="entry name" value="N-acetylmuramoyl-L-alanine amidase-like"/>
    <property type="match status" value="1"/>
</dbReference>
<dbReference type="Pfam" id="PF01510">
    <property type="entry name" value="Amidase_2"/>
    <property type="match status" value="1"/>
</dbReference>
<comment type="similarity">
    <text evidence="1">Belongs to the N-acetylmuramoyl-L-alanine amidase 2 family.</text>
</comment>
<organism evidence="4 5">
    <name type="scientific">Baekduia soli</name>
    <dbReference type="NCBI Taxonomy" id="496014"/>
    <lineage>
        <taxon>Bacteria</taxon>
        <taxon>Bacillati</taxon>
        <taxon>Actinomycetota</taxon>
        <taxon>Thermoleophilia</taxon>
        <taxon>Solirubrobacterales</taxon>
        <taxon>Baekduiaceae</taxon>
        <taxon>Baekduia</taxon>
    </lineage>
</organism>
<dbReference type="GO" id="GO:0008745">
    <property type="term" value="F:N-acetylmuramoyl-L-alanine amidase activity"/>
    <property type="evidence" value="ECO:0007669"/>
    <property type="project" value="InterPro"/>
</dbReference>
<feature type="domain" description="N-acetylmuramoyl-L-alanine amidase" evidence="2">
    <location>
        <begin position="202"/>
        <end position="366"/>
    </location>
</feature>
<dbReference type="PANTHER" id="PTHR11022:SF41">
    <property type="entry name" value="PEPTIDOGLYCAN-RECOGNITION PROTEIN LC-RELATED"/>
    <property type="match status" value="1"/>
</dbReference>
<dbReference type="GO" id="GO:0009253">
    <property type="term" value="P:peptidoglycan catabolic process"/>
    <property type="evidence" value="ECO:0007669"/>
    <property type="project" value="InterPro"/>
</dbReference>
<sequence>MARLPARLAAPGPATTLDRVDAPPLTRRRALALGAAAGLTSLWTRAPAPAWAGRLVRPRGFGLDVAPGAFSGRRTAVLRAPRRFDLLGVRGAAAAGLEVRVRRRGGTWSPWVPLGAGAHHRPDTGSGDHASDPVWTGGSDELQLRAQRAPRTAVRVHFVAVPAAARRAGARATARAARAARARTAQAGPPPIIPRAAWGGDAVVPRAAPEYGDVQVAFVHHTVTANDYAPTDSAAIVLGIAKYHRDTNGWNDIGYNFLVDKYGQIFEGRAGGVDQAIIGAQAQGYNSHSTGISNLGTYSDVAQTDAAINAMAALIAWKLPLHGAPVAGQVVLTSGGGADNRYPSGTPVTLQRISGHRDGDSTECPGNALYAQLPDLRARTLAIAPGVPVVAASIALDPVPTGVVYGEVLPVSGSVHRGDGSPVAGQAVQLQKQGTQGWVTVARAVTDADGGFIAGPVWRAAGRIRARAAVPGAAVVVTAGTQVACLPALEAKARTTRVRAGRSLTVQGSVRPLAPVTVVVERQGSDGRYHRVRALVVRPRAAKFSIDVALRRPGLYRLTPRTGSGTTTARASALYVRAVRPGTSLTPPSPGGTAPGP</sequence>
<dbReference type="SMART" id="SM00644">
    <property type="entry name" value="Ami_2"/>
    <property type="match status" value="1"/>
</dbReference>
<dbReference type="Gene3D" id="3.40.80.10">
    <property type="entry name" value="Peptidoglycan recognition protein-like"/>
    <property type="match status" value="1"/>
</dbReference>
<dbReference type="KEGG" id="bsol:FSW04_08890"/>
<evidence type="ECO:0000313" key="5">
    <source>
        <dbReference type="Proteomes" id="UP000321805"/>
    </source>
</evidence>
<proteinExistence type="inferred from homology"/>
<evidence type="ECO:0000256" key="1">
    <source>
        <dbReference type="ARBA" id="ARBA00007553"/>
    </source>
</evidence>
<dbReference type="InterPro" id="IPR006311">
    <property type="entry name" value="TAT_signal"/>
</dbReference>
<dbReference type="SMART" id="SM00701">
    <property type="entry name" value="PGRP"/>
    <property type="match status" value="1"/>
</dbReference>
<dbReference type="GO" id="GO:0008270">
    <property type="term" value="F:zinc ion binding"/>
    <property type="evidence" value="ECO:0007669"/>
    <property type="project" value="InterPro"/>
</dbReference>
<dbReference type="PROSITE" id="PS51318">
    <property type="entry name" value="TAT"/>
    <property type="match status" value="1"/>
</dbReference>
<dbReference type="CDD" id="cd06583">
    <property type="entry name" value="PGRP"/>
    <property type="match status" value="1"/>
</dbReference>
<evidence type="ECO:0000313" key="4">
    <source>
        <dbReference type="EMBL" id="QEC47678.1"/>
    </source>
</evidence>
<dbReference type="InterPro" id="IPR002502">
    <property type="entry name" value="Amidase_domain"/>
</dbReference>
<dbReference type="InterPro" id="IPR036505">
    <property type="entry name" value="Amidase/PGRP_sf"/>
</dbReference>